<dbReference type="Proteomes" id="UP000095347">
    <property type="component" value="Unassembled WGS sequence"/>
</dbReference>
<protein>
    <submittedName>
        <fullName evidence="1">Uncharacterized protein</fullName>
    </submittedName>
</protein>
<comment type="caution">
    <text evidence="1">The sequence shown here is derived from an EMBL/GenBank/DDBJ whole genome shotgun (WGS) entry which is preliminary data.</text>
</comment>
<keyword evidence="2" id="KW-1185">Reference proteome</keyword>
<evidence type="ECO:0000313" key="2">
    <source>
        <dbReference type="Proteomes" id="UP000095347"/>
    </source>
</evidence>
<evidence type="ECO:0000313" key="1">
    <source>
        <dbReference type="EMBL" id="OEJ65559.1"/>
    </source>
</evidence>
<dbReference type="EMBL" id="MCGG01000048">
    <property type="protein sequence ID" value="OEJ65559.1"/>
    <property type="molecule type" value="Genomic_DNA"/>
</dbReference>
<dbReference type="AlphaFoldDB" id="A0A1E5Q673"/>
<dbReference type="RefSeq" id="WP_069958687.1">
    <property type="nucleotide sequence ID" value="NZ_MCGG01000048.1"/>
</dbReference>
<accession>A0A1E5Q673</accession>
<organism evidence="1 2">
    <name type="scientific">Magnetovibrio blakemorei</name>
    <dbReference type="NCBI Taxonomy" id="28181"/>
    <lineage>
        <taxon>Bacteria</taxon>
        <taxon>Pseudomonadati</taxon>
        <taxon>Pseudomonadota</taxon>
        <taxon>Alphaproteobacteria</taxon>
        <taxon>Rhodospirillales</taxon>
        <taxon>Magnetovibrionaceae</taxon>
        <taxon>Magnetovibrio</taxon>
    </lineage>
</organism>
<sequence>MKTSFDRPVLGSEADVSTKSREKRFLITLVRLGDTDEVSREMITAPGAAAAAVKARQIFPGADILSVALVPDPLPVRAARDKPHAPSARFIRGMFRPALFSDEKTLHKLLD</sequence>
<gene>
    <name evidence="1" type="ORF">BEN30_13965</name>
</gene>
<proteinExistence type="predicted"/>
<reference evidence="2" key="1">
    <citation type="submission" date="2016-07" db="EMBL/GenBank/DDBJ databases">
        <authorList>
            <person name="Florea S."/>
            <person name="Webb J.S."/>
            <person name="Jaromczyk J."/>
            <person name="Schardl C.L."/>
        </authorList>
    </citation>
    <scope>NUCLEOTIDE SEQUENCE [LARGE SCALE GENOMIC DNA]</scope>
    <source>
        <strain evidence="2">MV-1</strain>
    </source>
</reference>
<name>A0A1E5Q673_9PROT</name>